<evidence type="ECO:0000313" key="3">
    <source>
        <dbReference type="Proteomes" id="UP000195521"/>
    </source>
</evidence>
<feature type="region of interest" description="Disordered" evidence="1">
    <location>
        <begin position="305"/>
        <end position="389"/>
    </location>
</feature>
<proteinExistence type="predicted"/>
<sequence length="389" mass="42712">MKDKIVVTIDNQHSTTQDCQDKYYEYLARIEQKCNNIQNYDCGGICKECGEINKTVISIKSECRKLNSSFVDVYGGNEVMIYCGKCGDKCKYVKNTFKCSEENEKLKLSTHKLCVGDNISKEERLSEPQELRSESQLETVISETKDPESGDPPEHKNHAVEKDSSRGNEIIHREQESAPTNISDKNQGKSPLSIVHQHSTTPVKVEDPQGSLSVTSNLANGELPTSENAQSTKKNSAELSTSGDTHTVTTLSESDTQSKIQDSKDNVQQVVKKHDYNVAKEISNVVTLFYNTFASTILRNISSPKSITKHIPNNDGVGKTADTNRASAHSEDDNSQSHAKQGSSLDKSADITKGRENSGSDDAISVEKFPLGTSQEGIRDQGNYGSGAH</sequence>
<protein>
    <recommendedName>
        <fullName evidence="4">Variable surface protein</fullName>
    </recommendedName>
</protein>
<dbReference type="Proteomes" id="UP000195521">
    <property type="component" value="Unassembled WGS sequence"/>
</dbReference>
<accession>A0A1Y1JP02</accession>
<evidence type="ECO:0000256" key="1">
    <source>
        <dbReference type="SAM" id="MobiDB-lite"/>
    </source>
</evidence>
<name>A0A1Y1JP02_PLAGO</name>
<feature type="compositionally biased region" description="Basic and acidic residues" evidence="1">
    <location>
        <begin position="124"/>
        <end position="135"/>
    </location>
</feature>
<feature type="compositionally biased region" description="Basic and acidic residues" evidence="1">
    <location>
        <begin position="347"/>
        <end position="358"/>
    </location>
</feature>
<reference evidence="3" key="1">
    <citation type="submission" date="2017-04" db="EMBL/GenBank/DDBJ databases">
        <title>Plasmodium gonderi genome.</title>
        <authorList>
            <person name="Arisue N."/>
            <person name="Honma H."/>
            <person name="Kawai S."/>
            <person name="Tougan T."/>
            <person name="Tanabe K."/>
            <person name="Horii T."/>
        </authorList>
    </citation>
    <scope>NUCLEOTIDE SEQUENCE [LARGE SCALE GENOMIC DNA]</scope>
    <source>
        <strain evidence="3">ATCC 30045</strain>
    </source>
</reference>
<evidence type="ECO:0000313" key="2">
    <source>
        <dbReference type="EMBL" id="GAW84306.1"/>
    </source>
</evidence>
<dbReference type="AlphaFoldDB" id="A0A1Y1JP02"/>
<organism evidence="2 3">
    <name type="scientific">Plasmodium gonderi</name>
    <dbReference type="NCBI Taxonomy" id="77519"/>
    <lineage>
        <taxon>Eukaryota</taxon>
        <taxon>Sar</taxon>
        <taxon>Alveolata</taxon>
        <taxon>Apicomplexa</taxon>
        <taxon>Aconoidasida</taxon>
        <taxon>Haemosporida</taxon>
        <taxon>Plasmodiidae</taxon>
        <taxon>Plasmodium</taxon>
        <taxon>Plasmodium (Plasmodium)</taxon>
    </lineage>
</organism>
<gene>
    <name evidence="2" type="ORF">PGO_002225</name>
</gene>
<feature type="compositionally biased region" description="Basic and acidic residues" evidence="1">
    <location>
        <begin position="143"/>
        <end position="169"/>
    </location>
</feature>
<feature type="compositionally biased region" description="Polar residues" evidence="1">
    <location>
        <begin position="336"/>
        <end position="346"/>
    </location>
</feature>
<evidence type="ECO:0008006" key="4">
    <source>
        <dbReference type="Google" id="ProtNLM"/>
    </source>
</evidence>
<dbReference type="GeneID" id="39745114"/>
<feature type="region of interest" description="Disordered" evidence="1">
    <location>
        <begin position="200"/>
        <end position="264"/>
    </location>
</feature>
<dbReference type="RefSeq" id="XP_028546895.1">
    <property type="nucleotide sequence ID" value="XM_028691094.1"/>
</dbReference>
<feature type="compositionally biased region" description="Polar residues" evidence="1">
    <location>
        <begin position="210"/>
        <end position="260"/>
    </location>
</feature>
<feature type="region of interest" description="Disordered" evidence="1">
    <location>
        <begin position="124"/>
        <end position="169"/>
    </location>
</feature>
<dbReference type="EMBL" id="BDQF01000225">
    <property type="protein sequence ID" value="GAW84306.1"/>
    <property type="molecule type" value="Genomic_DNA"/>
</dbReference>
<keyword evidence="3" id="KW-1185">Reference proteome</keyword>
<comment type="caution">
    <text evidence="2">The sequence shown here is derived from an EMBL/GenBank/DDBJ whole genome shotgun (WGS) entry which is preliminary data.</text>
</comment>